<name>L9XY13_9EURY</name>
<dbReference type="Proteomes" id="UP000011531">
    <property type="component" value="Unassembled WGS sequence"/>
</dbReference>
<comment type="caution">
    <text evidence="3">The sequence shown here is derived from an EMBL/GenBank/DDBJ whole genome shotgun (WGS) entry which is preliminary data.</text>
</comment>
<dbReference type="EMBL" id="AOIA01000015">
    <property type="protein sequence ID" value="ELY66724.1"/>
    <property type="molecule type" value="Genomic_DNA"/>
</dbReference>
<evidence type="ECO:0000313" key="3">
    <source>
        <dbReference type="EMBL" id="ELY66724.1"/>
    </source>
</evidence>
<sequence>MKYFNSRNGSQSMLPGQDPSEIAHNLSNKPHRILIAIRTRGGVVPKARITEDTGLESNLINHHLQNLMDAGLVERVDDTPPDEVSREGYTYQITDRGEEVLTAAQEDYNLTPIEQGEVRRRFDDIEERTSDIEARISGLADANQSRSEEIAELQERVGELEELTENMKHNLEYIQEQWVEKFE</sequence>
<dbReference type="InterPro" id="IPR036390">
    <property type="entry name" value="WH_DNA-bd_sf"/>
</dbReference>
<keyword evidence="4" id="KW-1185">Reference proteome</keyword>
<organism evidence="3 4">
    <name type="scientific">Natronococcus jeotgali DSM 18795</name>
    <dbReference type="NCBI Taxonomy" id="1227498"/>
    <lineage>
        <taxon>Archaea</taxon>
        <taxon>Methanobacteriati</taxon>
        <taxon>Methanobacteriota</taxon>
        <taxon>Stenosarchaea group</taxon>
        <taxon>Halobacteria</taxon>
        <taxon>Halobacteriales</taxon>
        <taxon>Natrialbaceae</taxon>
        <taxon>Natronococcus</taxon>
    </lineage>
</organism>
<protein>
    <submittedName>
        <fullName evidence="3">Uncharacterized protein</fullName>
    </submittedName>
</protein>
<gene>
    <name evidence="3" type="ORF">C492_00494</name>
</gene>
<feature type="compositionally biased region" description="Polar residues" evidence="2">
    <location>
        <begin position="1"/>
        <end position="14"/>
    </location>
</feature>
<dbReference type="Gene3D" id="1.10.10.10">
    <property type="entry name" value="Winged helix-like DNA-binding domain superfamily/Winged helix DNA-binding domain"/>
    <property type="match status" value="1"/>
</dbReference>
<evidence type="ECO:0000256" key="2">
    <source>
        <dbReference type="SAM" id="MobiDB-lite"/>
    </source>
</evidence>
<feature type="region of interest" description="Disordered" evidence="2">
    <location>
        <begin position="1"/>
        <end position="24"/>
    </location>
</feature>
<evidence type="ECO:0000313" key="4">
    <source>
        <dbReference type="Proteomes" id="UP000011531"/>
    </source>
</evidence>
<dbReference type="AlphaFoldDB" id="L9XY13"/>
<accession>L9XY13</accession>
<evidence type="ECO:0000256" key="1">
    <source>
        <dbReference type="SAM" id="Coils"/>
    </source>
</evidence>
<keyword evidence="1" id="KW-0175">Coiled coil</keyword>
<feature type="coiled-coil region" evidence="1">
    <location>
        <begin position="143"/>
        <end position="170"/>
    </location>
</feature>
<dbReference type="InterPro" id="IPR036388">
    <property type="entry name" value="WH-like_DNA-bd_sf"/>
</dbReference>
<proteinExistence type="predicted"/>
<reference evidence="3 4" key="1">
    <citation type="journal article" date="2014" name="PLoS Genet.">
        <title>Phylogenetically driven sequencing of extremely halophilic archaea reveals strategies for static and dynamic osmo-response.</title>
        <authorList>
            <person name="Becker E.A."/>
            <person name="Seitzer P.M."/>
            <person name="Tritt A."/>
            <person name="Larsen D."/>
            <person name="Krusor M."/>
            <person name="Yao A.I."/>
            <person name="Wu D."/>
            <person name="Madern D."/>
            <person name="Eisen J.A."/>
            <person name="Darling A.E."/>
            <person name="Facciotti M.T."/>
        </authorList>
    </citation>
    <scope>NUCLEOTIDE SEQUENCE [LARGE SCALE GENOMIC DNA]</scope>
    <source>
        <strain evidence="3 4">DSM 18795</strain>
    </source>
</reference>
<dbReference type="SUPFAM" id="SSF46785">
    <property type="entry name" value="Winged helix' DNA-binding domain"/>
    <property type="match status" value="1"/>
</dbReference>